<dbReference type="EMBL" id="VXIV02001811">
    <property type="protein sequence ID" value="KAF6029500.1"/>
    <property type="molecule type" value="Genomic_DNA"/>
</dbReference>
<feature type="transmembrane region" description="Helical" evidence="7">
    <location>
        <begin position="58"/>
        <end position="87"/>
    </location>
</feature>
<evidence type="ECO:0000256" key="4">
    <source>
        <dbReference type="ARBA" id="ARBA00023034"/>
    </source>
</evidence>
<dbReference type="Proteomes" id="UP000593567">
    <property type="component" value="Unassembled WGS sequence"/>
</dbReference>
<keyword evidence="3 6" id="KW-1003">Cell membrane</keyword>
<comment type="caution">
    <text evidence="8">The sequence shown here is derived from an EMBL/GenBank/DDBJ whole genome shotgun (WGS) entry which is preliminary data.</text>
</comment>
<organism evidence="8 9">
    <name type="scientific">Bugula neritina</name>
    <name type="common">Brown bryozoan</name>
    <name type="synonym">Sertularia neritina</name>
    <dbReference type="NCBI Taxonomy" id="10212"/>
    <lineage>
        <taxon>Eukaryota</taxon>
        <taxon>Metazoa</taxon>
        <taxon>Spiralia</taxon>
        <taxon>Lophotrochozoa</taxon>
        <taxon>Bryozoa</taxon>
        <taxon>Gymnolaemata</taxon>
        <taxon>Cheilostomatida</taxon>
        <taxon>Flustrina</taxon>
        <taxon>Buguloidea</taxon>
        <taxon>Bugulidae</taxon>
        <taxon>Bugula</taxon>
    </lineage>
</organism>
<keyword evidence="7" id="KW-0812">Transmembrane</keyword>
<protein>
    <recommendedName>
        <fullName evidence="6">Caveolin</fullName>
    </recommendedName>
</protein>
<comment type="similarity">
    <text evidence="2 6">Belongs to the caveolin family.</text>
</comment>
<keyword evidence="4 6" id="KW-0333">Golgi apparatus</keyword>
<dbReference type="AlphaFoldDB" id="A0A7J7JT02"/>
<dbReference type="PANTHER" id="PTHR10844:SF19">
    <property type="entry name" value="CAVEOLIN-2"/>
    <property type="match status" value="1"/>
</dbReference>
<evidence type="ECO:0000256" key="5">
    <source>
        <dbReference type="ARBA" id="ARBA00023136"/>
    </source>
</evidence>
<evidence type="ECO:0000256" key="1">
    <source>
        <dbReference type="ARBA" id="ARBA00004202"/>
    </source>
</evidence>
<dbReference type="InterPro" id="IPR001612">
    <property type="entry name" value="Caveolin"/>
</dbReference>
<dbReference type="GO" id="GO:0000139">
    <property type="term" value="C:Golgi membrane"/>
    <property type="evidence" value="ECO:0007669"/>
    <property type="project" value="UniProtKB-SubCell"/>
</dbReference>
<evidence type="ECO:0000256" key="6">
    <source>
        <dbReference type="RuleBase" id="RU000680"/>
    </source>
</evidence>
<dbReference type="GO" id="GO:0005901">
    <property type="term" value="C:caveola"/>
    <property type="evidence" value="ECO:0007669"/>
    <property type="project" value="UniProtKB-SubCell"/>
</dbReference>
<gene>
    <name evidence="8" type="ORF">EB796_012187</name>
</gene>
<evidence type="ECO:0000256" key="2">
    <source>
        <dbReference type="ARBA" id="ARBA00010988"/>
    </source>
</evidence>
<keyword evidence="5 6" id="KW-0472">Membrane</keyword>
<dbReference type="OrthoDB" id="5917823at2759"/>
<evidence type="ECO:0000313" key="9">
    <source>
        <dbReference type="Proteomes" id="UP000593567"/>
    </source>
</evidence>
<dbReference type="PANTHER" id="PTHR10844">
    <property type="entry name" value="CAVEOLIN"/>
    <property type="match status" value="1"/>
</dbReference>
<keyword evidence="9" id="KW-1185">Reference proteome</keyword>
<evidence type="ECO:0000256" key="7">
    <source>
        <dbReference type="SAM" id="Phobius"/>
    </source>
</evidence>
<dbReference type="GO" id="GO:0060090">
    <property type="term" value="F:molecular adaptor activity"/>
    <property type="evidence" value="ECO:0007669"/>
    <property type="project" value="TreeGrafter"/>
</dbReference>
<evidence type="ECO:0000256" key="3">
    <source>
        <dbReference type="ARBA" id="ARBA00022475"/>
    </source>
</evidence>
<comment type="function">
    <text evidence="6">May act as a scaffolding protein within caveolar membranes. Interacts directly with G-protein alpha subunits and can functionally regulate their activity.</text>
</comment>
<dbReference type="Pfam" id="PF01146">
    <property type="entry name" value="Caveolin"/>
    <property type="match status" value="1"/>
</dbReference>
<sequence length="133" mass="14847">MGEEDGRPDMVNRDPNGINNGLMAAFEEVFGEPENLHSPECAWKCGFQCYEGSRKCCYAFITAISTWCAGLTWGCCYAMMSCCMVWWATPSMKLYKICTDCCTAYYTAYYECCLVPITSALGACFSRIKVTQG</sequence>
<name>A0A7J7JT02_BUGNE</name>
<reference evidence="8" key="1">
    <citation type="submission" date="2020-06" db="EMBL/GenBank/DDBJ databases">
        <title>Draft genome of Bugula neritina, a colonial animal packing powerful symbionts and potential medicines.</title>
        <authorList>
            <person name="Rayko M."/>
        </authorList>
    </citation>
    <scope>NUCLEOTIDE SEQUENCE [LARGE SCALE GENOMIC DNA]</scope>
    <source>
        <strain evidence="8">Kwan_BN1</strain>
    </source>
</reference>
<proteinExistence type="inferred from homology"/>
<keyword evidence="7" id="KW-1133">Transmembrane helix</keyword>
<evidence type="ECO:0000313" key="8">
    <source>
        <dbReference type="EMBL" id="KAF6029500.1"/>
    </source>
</evidence>
<comment type="subcellular location">
    <subcellularLocation>
        <location evidence="1 6">Cell membrane</location>
        <topology evidence="1 6">Peripheral membrane protein</topology>
    </subcellularLocation>
    <subcellularLocation>
        <location evidence="6">Golgi apparatus membrane</location>
        <topology evidence="6">Peripheral membrane protein</topology>
    </subcellularLocation>
    <subcellularLocation>
        <location evidence="6">Membrane</location>
        <location evidence="6">Caveola</location>
        <topology evidence="6">Peripheral membrane protein</topology>
    </subcellularLocation>
</comment>
<accession>A0A7J7JT02</accession>
<dbReference type="GO" id="GO:0070836">
    <property type="term" value="P:caveola assembly"/>
    <property type="evidence" value="ECO:0007669"/>
    <property type="project" value="InterPro"/>
</dbReference>